<dbReference type="RefSeq" id="YP_007676548.1">
    <property type="nucleotide sequence ID" value="NC_020868.1"/>
</dbReference>
<protein>
    <submittedName>
        <fullName evidence="1">Uncharacterized protein</fullName>
    </submittedName>
</protein>
<evidence type="ECO:0000313" key="1">
    <source>
        <dbReference type="EMBL" id="AGH57197.1"/>
    </source>
</evidence>
<evidence type="ECO:0000313" key="2">
    <source>
        <dbReference type="Proteomes" id="UP000201725"/>
    </source>
</evidence>
<dbReference type="Proteomes" id="UP000201725">
    <property type="component" value="Segment"/>
</dbReference>
<dbReference type="GeneID" id="15013191"/>
<organism evidence="1 2">
    <name type="scientific">Vibrio phage VBP32</name>
    <dbReference type="NCBI Taxonomy" id="754072"/>
    <lineage>
        <taxon>Viruses</taxon>
        <taxon>Duplodnaviria</taxon>
        <taxon>Heunggongvirae</taxon>
        <taxon>Uroviricota</taxon>
        <taxon>Caudoviricetes</taxon>
        <taxon>Schitoviridae</taxon>
        <taxon>Fuhrmanvirinae</taxon>
        <taxon>Stoningtonvirus</taxon>
        <taxon>Stoningtonvirus VBP47</taxon>
    </lineage>
</organism>
<sequence length="58" mass="6108">MLKDITKTASAILSSVSTTASAVNEIAATVESLASTAHKAADKWGEHTLENLSFDDEE</sequence>
<dbReference type="KEGG" id="vg:15013191"/>
<name>M4SLG7_9CAUD</name>
<reference evidence="1 2" key="1">
    <citation type="submission" date="2010-11" db="EMBL/GenBank/DDBJ databases">
        <title>The Genome Sequence of Vibrio phage VBP32.</title>
        <authorList>
            <consortium name="The Broad Institute Genome Sequencing Platform"/>
            <person name="Henn M.R."/>
            <person name="Wharam S."/>
            <person name="Gilg I."/>
            <person name="Martinez Martinez J."/>
            <person name="Wilson W."/>
            <person name="Levin J."/>
            <person name="Malboeuf C."/>
            <person name="Casali M."/>
            <person name="Russ C."/>
            <person name="Lennon N."/>
            <person name="Chapman S.B."/>
            <person name="Erlich R."/>
            <person name="Young S.K."/>
            <person name="Yandava C."/>
            <person name="Zeng Q."/>
            <person name="Fitzgerald M.F."/>
            <person name="Alvarado L."/>
            <person name="Anderson S."/>
            <person name="Berlin A."/>
            <person name="Chen Z."/>
            <person name="Freedman E."/>
            <person name="Gellesch M."/>
            <person name="Goldberg J."/>
            <person name="Green L."/>
            <person name="Griggs A."/>
            <person name="Gujja S."/>
            <person name="Heilman E."/>
            <person name="Heiman D."/>
            <person name="Hollinger A."/>
            <person name="Howarth C."/>
            <person name="Larson L."/>
            <person name="Mehta T."/>
            <person name="Neiman D."/>
            <person name="Pearson M."/>
            <person name="Roberts A."/>
            <person name="Ryan E."/>
            <person name="Saif S."/>
            <person name="Shea T."/>
            <person name="Shenoy N."/>
            <person name="Sisk P."/>
            <person name="Stolte C."/>
            <person name="Sykes S."/>
            <person name="White J."/>
            <person name="Haas B."/>
            <person name="Nusbaum C."/>
            <person name="Birren B."/>
        </authorList>
    </citation>
    <scope>NUCLEOTIDE SEQUENCE [LARGE SCALE GENOMIC DNA]</scope>
    <source>
        <strain evidence="1 2">VBP32</strain>
    </source>
</reference>
<dbReference type="EMBL" id="HQ634196">
    <property type="protein sequence ID" value="AGH57197.1"/>
    <property type="molecule type" value="Genomic_DNA"/>
</dbReference>
<gene>
    <name evidence="1" type="ORF">VPMG_00058</name>
</gene>
<proteinExistence type="predicted"/>
<accession>M4SLG7</accession>